<dbReference type="InterPro" id="IPR036227">
    <property type="entry name" value="Ribosomal_uL15/eL18_sf"/>
</dbReference>
<dbReference type="eggNOG" id="COG0200">
    <property type="taxonomic scope" value="Bacteria"/>
</dbReference>
<dbReference type="Gene3D" id="3.100.10.10">
    <property type="match status" value="1"/>
</dbReference>
<dbReference type="InterPro" id="IPR005749">
    <property type="entry name" value="Ribosomal_uL15_bac-type"/>
</dbReference>
<dbReference type="RefSeq" id="WP_013704489.1">
    <property type="nucleotide sequence ID" value="NC_015387.1"/>
</dbReference>
<dbReference type="InterPro" id="IPR021131">
    <property type="entry name" value="Ribosomal_uL15/eL18"/>
</dbReference>
<evidence type="ECO:0000259" key="8">
    <source>
        <dbReference type="Pfam" id="PF00828"/>
    </source>
</evidence>
<organism evidence="9 10">
    <name type="scientific">Marinithermus hydrothermalis (strain DSM 14884 / JCM 11576 / T1)</name>
    <dbReference type="NCBI Taxonomy" id="869210"/>
    <lineage>
        <taxon>Bacteria</taxon>
        <taxon>Thermotogati</taxon>
        <taxon>Deinococcota</taxon>
        <taxon>Deinococci</taxon>
        <taxon>Thermales</taxon>
        <taxon>Thermaceae</taxon>
        <taxon>Marinithermus</taxon>
    </lineage>
</organism>
<dbReference type="STRING" id="869210.Marky_1707"/>
<evidence type="ECO:0000256" key="2">
    <source>
        <dbReference type="ARBA" id="ARBA00022730"/>
    </source>
</evidence>
<dbReference type="InterPro" id="IPR030878">
    <property type="entry name" value="Ribosomal_uL15"/>
</dbReference>
<comment type="similarity">
    <text evidence="1 6">Belongs to the universal ribosomal protein uL15 family.</text>
</comment>
<comment type="function">
    <text evidence="6">Binds to the 23S rRNA.</text>
</comment>
<dbReference type="OrthoDB" id="9810293at2"/>
<evidence type="ECO:0000313" key="10">
    <source>
        <dbReference type="Proteomes" id="UP000007030"/>
    </source>
</evidence>
<proteinExistence type="inferred from homology"/>
<comment type="subunit">
    <text evidence="6">Part of the 50S ribosomal subunit.</text>
</comment>
<feature type="compositionally biased region" description="Basic residues" evidence="7">
    <location>
        <begin position="30"/>
        <end position="39"/>
    </location>
</feature>
<keyword evidence="5 6" id="KW-0687">Ribonucleoprotein</keyword>
<dbReference type="SUPFAM" id="SSF52080">
    <property type="entry name" value="Ribosomal proteins L15p and L18e"/>
    <property type="match status" value="1"/>
</dbReference>
<dbReference type="NCBIfam" id="TIGR01071">
    <property type="entry name" value="rplO_bact"/>
    <property type="match status" value="1"/>
</dbReference>
<dbReference type="PANTHER" id="PTHR12934">
    <property type="entry name" value="50S RIBOSOMAL PROTEIN L15"/>
    <property type="match status" value="1"/>
</dbReference>
<dbReference type="GO" id="GO:0019843">
    <property type="term" value="F:rRNA binding"/>
    <property type="evidence" value="ECO:0007669"/>
    <property type="project" value="UniProtKB-UniRule"/>
</dbReference>
<dbReference type="AlphaFoldDB" id="F2NMQ8"/>
<reference evidence="9 10" key="1">
    <citation type="journal article" date="2012" name="Stand. Genomic Sci.">
        <title>Complete genome sequence of the aerobic, heterotroph Marinithermus hydrothermalis type strain (T1(T)) from a deep-sea hydrothermal vent chimney.</title>
        <authorList>
            <person name="Copeland A."/>
            <person name="Gu W."/>
            <person name="Yasawong M."/>
            <person name="Lapidus A."/>
            <person name="Lucas S."/>
            <person name="Deshpande S."/>
            <person name="Pagani I."/>
            <person name="Tapia R."/>
            <person name="Cheng J.F."/>
            <person name="Goodwin L.A."/>
            <person name="Pitluck S."/>
            <person name="Liolios K."/>
            <person name="Ivanova N."/>
            <person name="Mavromatis K."/>
            <person name="Mikhailova N."/>
            <person name="Pati A."/>
            <person name="Chen A."/>
            <person name="Palaniappan K."/>
            <person name="Land M."/>
            <person name="Pan C."/>
            <person name="Brambilla E.M."/>
            <person name="Rohde M."/>
            <person name="Tindall B.J."/>
            <person name="Sikorski J."/>
            <person name="Goker M."/>
            <person name="Detter J.C."/>
            <person name="Bristow J."/>
            <person name="Eisen J.A."/>
            <person name="Markowitz V."/>
            <person name="Hugenholtz P."/>
            <person name="Kyrpides N.C."/>
            <person name="Klenk H.P."/>
            <person name="Woyke T."/>
        </authorList>
    </citation>
    <scope>NUCLEOTIDE SEQUENCE [LARGE SCALE GENOMIC DNA]</scope>
    <source>
        <strain evidence="10">DSM 14884 / JCM 11576 / T1</strain>
    </source>
</reference>
<protein>
    <recommendedName>
        <fullName evidence="6">Large ribosomal subunit protein uL15</fullName>
    </recommendedName>
</protein>
<keyword evidence="4 6" id="KW-0689">Ribosomal protein</keyword>
<keyword evidence="10" id="KW-1185">Reference proteome</keyword>
<dbReference type="EMBL" id="CP002630">
    <property type="protein sequence ID" value="AEB12442.1"/>
    <property type="molecule type" value="Genomic_DNA"/>
</dbReference>
<dbReference type="HAMAP" id="MF_01341">
    <property type="entry name" value="Ribosomal_uL15"/>
    <property type="match status" value="1"/>
</dbReference>
<gene>
    <name evidence="6" type="primary">rplO</name>
    <name evidence="9" type="ordered locus">Marky_1707</name>
</gene>
<evidence type="ECO:0000256" key="1">
    <source>
        <dbReference type="ARBA" id="ARBA00007320"/>
    </source>
</evidence>
<accession>F2NMQ8</accession>
<evidence type="ECO:0000313" key="9">
    <source>
        <dbReference type="EMBL" id="AEB12442.1"/>
    </source>
</evidence>
<dbReference type="KEGG" id="mhd:Marky_1707"/>
<dbReference type="Proteomes" id="UP000007030">
    <property type="component" value="Chromosome"/>
</dbReference>
<dbReference type="PANTHER" id="PTHR12934:SF11">
    <property type="entry name" value="LARGE RIBOSOMAL SUBUNIT PROTEIN UL15M"/>
    <property type="match status" value="1"/>
</dbReference>
<feature type="region of interest" description="Disordered" evidence="7">
    <location>
        <begin position="1"/>
        <end position="52"/>
    </location>
</feature>
<evidence type="ECO:0000256" key="6">
    <source>
        <dbReference type="HAMAP-Rule" id="MF_01341"/>
    </source>
</evidence>
<keyword evidence="2 6" id="KW-0699">rRNA-binding</keyword>
<keyword evidence="3 6" id="KW-0694">RNA-binding</keyword>
<dbReference type="FunFam" id="3.100.10.10:FF:000005">
    <property type="entry name" value="50S ribosomal protein L15"/>
    <property type="match status" value="1"/>
</dbReference>
<evidence type="ECO:0000256" key="5">
    <source>
        <dbReference type="ARBA" id="ARBA00023274"/>
    </source>
</evidence>
<evidence type="ECO:0000256" key="3">
    <source>
        <dbReference type="ARBA" id="ARBA00022884"/>
    </source>
</evidence>
<name>F2NMQ8_MARHT</name>
<dbReference type="GO" id="GO:0003735">
    <property type="term" value="F:structural constituent of ribosome"/>
    <property type="evidence" value="ECO:0007669"/>
    <property type="project" value="InterPro"/>
</dbReference>
<evidence type="ECO:0000256" key="7">
    <source>
        <dbReference type="SAM" id="MobiDB-lite"/>
    </source>
</evidence>
<dbReference type="GO" id="GO:0022625">
    <property type="term" value="C:cytosolic large ribosomal subunit"/>
    <property type="evidence" value="ECO:0007669"/>
    <property type="project" value="TreeGrafter"/>
</dbReference>
<dbReference type="Pfam" id="PF00828">
    <property type="entry name" value="Ribosomal_L27A"/>
    <property type="match status" value="1"/>
</dbReference>
<sequence length="161" mass="17156">MKLTDLRPNKGAVKRKKRVGRGIASGHGKTAGRGHKGQKSRSGGLKNPAKFEGGRSTLLMRLPKRGMRGQVPGAIPRVEYQIVNLDRLAERFPEGGEVTPEVLAKAGLIRKAERPVKVLGRGEVSAAYTISAHAFSASAVEKIKAAGGEVILLGQQKTEEA</sequence>
<feature type="domain" description="Large ribosomal subunit protein uL15/eL18" evidence="8">
    <location>
        <begin position="82"/>
        <end position="151"/>
    </location>
</feature>
<dbReference type="GO" id="GO:0006412">
    <property type="term" value="P:translation"/>
    <property type="evidence" value="ECO:0007669"/>
    <property type="project" value="UniProtKB-UniRule"/>
</dbReference>
<dbReference type="HOGENOM" id="CLU_055188_4_2_0"/>
<evidence type="ECO:0000256" key="4">
    <source>
        <dbReference type="ARBA" id="ARBA00022980"/>
    </source>
</evidence>